<dbReference type="PROSITE" id="PS50935">
    <property type="entry name" value="SSB"/>
    <property type="match status" value="1"/>
</dbReference>
<evidence type="ECO:0000256" key="3">
    <source>
        <dbReference type="SAM" id="MobiDB-lite"/>
    </source>
</evidence>
<evidence type="ECO:0000313" key="5">
    <source>
        <dbReference type="Proteomes" id="UP000830055"/>
    </source>
</evidence>
<organism evidence="4 5">
    <name type="scientific">Desulfofustis limnaeus</name>
    <dbReference type="NCBI Taxonomy" id="2740163"/>
    <lineage>
        <taxon>Bacteria</taxon>
        <taxon>Pseudomonadati</taxon>
        <taxon>Thermodesulfobacteriota</taxon>
        <taxon>Desulfobulbia</taxon>
        <taxon>Desulfobulbales</taxon>
        <taxon>Desulfocapsaceae</taxon>
        <taxon>Desulfofustis</taxon>
    </lineage>
</organism>
<accession>A0ABN6M536</accession>
<keyword evidence="1 2" id="KW-0238">DNA-binding</keyword>
<dbReference type="RefSeq" id="WP_284151400.1">
    <property type="nucleotide sequence ID" value="NZ_AP025516.1"/>
</dbReference>
<dbReference type="SUPFAM" id="SSF50249">
    <property type="entry name" value="Nucleic acid-binding proteins"/>
    <property type="match status" value="1"/>
</dbReference>
<dbReference type="InterPro" id="IPR012340">
    <property type="entry name" value="NA-bd_OB-fold"/>
</dbReference>
<feature type="region of interest" description="Disordered" evidence="3">
    <location>
        <begin position="100"/>
        <end position="121"/>
    </location>
</feature>
<dbReference type="Proteomes" id="UP000830055">
    <property type="component" value="Chromosome"/>
</dbReference>
<evidence type="ECO:0008006" key="6">
    <source>
        <dbReference type="Google" id="ProtNLM"/>
    </source>
</evidence>
<dbReference type="EMBL" id="AP025516">
    <property type="protein sequence ID" value="BDD88009.1"/>
    <property type="molecule type" value="Genomic_DNA"/>
</dbReference>
<gene>
    <name evidence="4" type="ORF">DPPLL_23740</name>
</gene>
<proteinExistence type="predicted"/>
<evidence type="ECO:0000256" key="1">
    <source>
        <dbReference type="ARBA" id="ARBA00023125"/>
    </source>
</evidence>
<protein>
    <recommendedName>
        <fullName evidence="6">Single-stranded DNA-binding protein</fullName>
    </recommendedName>
</protein>
<evidence type="ECO:0000313" key="4">
    <source>
        <dbReference type="EMBL" id="BDD88009.1"/>
    </source>
</evidence>
<dbReference type="InterPro" id="IPR000424">
    <property type="entry name" value="Primosome_PriB/ssb"/>
</dbReference>
<sequence>MERNKVEMTGTVSKLRSIPTKKGTAMVKFFINVDQHRFLCVAFAGVADAIQAAGEGAEIGVSGTAAINSWQPEPGQWRNDFQLFVWTVKIGSAVTVFQKEGKPTAHKNRNQGIPEYAGGPF</sequence>
<reference evidence="4 5" key="1">
    <citation type="submission" date="2022-01" db="EMBL/GenBank/DDBJ databases">
        <title>Desulfofustis limnae sp. nov., a novel mesophilic sulfate-reducing bacterium isolated from marsh soil.</title>
        <authorList>
            <person name="Watanabe M."/>
            <person name="Takahashi A."/>
            <person name="Kojima H."/>
            <person name="Fukui M."/>
        </authorList>
    </citation>
    <scope>NUCLEOTIDE SEQUENCE [LARGE SCALE GENOMIC DNA]</scope>
    <source>
        <strain evidence="4 5">PPLL</strain>
    </source>
</reference>
<evidence type="ECO:0000256" key="2">
    <source>
        <dbReference type="PROSITE-ProRule" id="PRU00252"/>
    </source>
</evidence>
<name>A0ABN6M536_9BACT</name>
<keyword evidence="5" id="KW-1185">Reference proteome</keyword>